<name>A0A1G8AYL5_9FLAO</name>
<dbReference type="Proteomes" id="UP000199492">
    <property type="component" value="Unassembled WGS sequence"/>
</dbReference>
<organism evidence="3 4">
    <name type="scientific">Winogradskyella thalassocola</name>
    <dbReference type="NCBI Taxonomy" id="262004"/>
    <lineage>
        <taxon>Bacteria</taxon>
        <taxon>Pseudomonadati</taxon>
        <taxon>Bacteroidota</taxon>
        <taxon>Flavobacteriia</taxon>
        <taxon>Flavobacteriales</taxon>
        <taxon>Flavobacteriaceae</taxon>
        <taxon>Winogradskyella</taxon>
    </lineage>
</organism>
<dbReference type="EMBL" id="FNCZ01000002">
    <property type="protein sequence ID" value="SDH26018.1"/>
    <property type="molecule type" value="Genomic_DNA"/>
</dbReference>
<proteinExistence type="predicted"/>
<evidence type="ECO:0000256" key="1">
    <source>
        <dbReference type="SAM" id="Phobius"/>
    </source>
</evidence>
<sequence>MKLSSCIILLFMVFASSVFAHDANKAFFNIQQKGNLVEVKSEFPWSIRNALLEAYPELENSKSKADFDTAFFDYVKTNFELRNGDSILKLIAVEEVLHNEHSHANAFVFLFEGHAFDAIKNTLMFNIYKDQENYHDVLIDDEHLKCITSPDASIVVVQSISEGSFRNRITIGLIVVAFYVLGTSLWSQRKKS</sequence>
<keyword evidence="2" id="KW-0732">Signal</keyword>
<evidence type="ECO:0000313" key="3">
    <source>
        <dbReference type="EMBL" id="SDH26018.1"/>
    </source>
</evidence>
<accession>A0A1G8AYL5</accession>
<feature type="transmembrane region" description="Helical" evidence="1">
    <location>
        <begin position="169"/>
        <end position="187"/>
    </location>
</feature>
<dbReference type="AlphaFoldDB" id="A0A1G8AYL5"/>
<feature type="signal peptide" evidence="2">
    <location>
        <begin position="1"/>
        <end position="20"/>
    </location>
</feature>
<feature type="chain" id="PRO_5011712735" evidence="2">
    <location>
        <begin position="21"/>
        <end position="192"/>
    </location>
</feature>
<keyword evidence="1" id="KW-0472">Membrane</keyword>
<reference evidence="4" key="1">
    <citation type="submission" date="2016-10" db="EMBL/GenBank/DDBJ databases">
        <authorList>
            <person name="Varghese N."/>
            <person name="Submissions S."/>
        </authorList>
    </citation>
    <scope>NUCLEOTIDE SEQUENCE [LARGE SCALE GENOMIC DNA]</scope>
    <source>
        <strain evidence="4">DSM 15363</strain>
    </source>
</reference>
<protein>
    <submittedName>
        <fullName evidence="3">Uncharacterized protein</fullName>
    </submittedName>
</protein>
<dbReference type="RefSeq" id="WP_139181028.1">
    <property type="nucleotide sequence ID" value="NZ_FNCZ01000002.1"/>
</dbReference>
<dbReference type="OrthoDB" id="1439941at2"/>
<keyword evidence="1" id="KW-1133">Transmembrane helix</keyword>
<keyword evidence="4" id="KW-1185">Reference proteome</keyword>
<evidence type="ECO:0000313" key="4">
    <source>
        <dbReference type="Proteomes" id="UP000199492"/>
    </source>
</evidence>
<dbReference type="STRING" id="262004.SAMN04489796_10257"/>
<evidence type="ECO:0000256" key="2">
    <source>
        <dbReference type="SAM" id="SignalP"/>
    </source>
</evidence>
<gene>
    <name evidence="3" type="ORF">SAMN04489796_10257</name>
</gene>
<keyword evidence="1" id="KW-0812">Transmembrane</keyword>